<organism evidence="6 7">
    <name type="scientific">Novispirillum itersonii</name>
    <name type="common">Aquaspirillum itersonii</name>
    <dbReference type="NCBI Taxonomy" id="189"/>
    <lineage>
        <taxon>Bacteria</taxon>
        <taxon>Pseudomonadati</taxon>
        <taxon>Pseudomonadota</taxon>
        <taxon>Alphaproteobacteria</taxon>
        <taxon>Rhodospirillales</taxon>
        <taxon>Novispirillaceae</taxon>
        <taxon>Novispirillum</taxon>
    </lineage>
</organism>
<protein>
    <submittedName>
        <fullName evidence="6">Diguanylate cyclase (GGDEF)-like protein</fullName>
    </submittedName>
</protein>
<feature type="domain" description="HAMP" evidence="4">
    <location>
        <begin position="190"/>
        <end position="245"/>
    </location>
</feature>
<reference evidence="6 7" key="1">
    <citation type="submission" date="2020-08" db="EMBL/GenBank/DDBJ databases">
        <title>Genomic Encyclopedia of Type Strains, Phase IV (KMG-IV): sequencing the most valuable type-strain genomes for metagenomic binning, comparative biology and taxonomic classification.</title>
        <authorList>
            <person name="Goeker M."/>
        </authorList>
    </citation>
    <scope>NUCLEOTIDE SEQUENCE [LARGE SCALE GENOMIC DNA]</scope>
    <source>
        <strain evidence="6 7">DSM 11590</strain>
    </source>
</reference>
<dbReference type="InterPro" id="IPR003660">
    <property type="entry name" value="HAMP_dom"/>
</dbReference>
<dbReference type="InterPro" id="IPR000160">
    <property type="entry name" value="GGDEF_dom"/>
</dbReference>
<feature type="coiled-coil region" evidence="1">
    <location>
        <begin position="226"/>
        <end position="253"/>
    </location>
</feature>
<dbReference type="AlphaFoldDB" id="A0A7X0DLX5"/>
<dbReference type="EMBL" id="JACIIX010000006">
    <property type="protein sequence ID" value="MBB6210435.1"/>
    <property type="molecule type" value="Genomic_DNA"/>
</dbReference>
<dbReference type="InterPro" id="IPR029787">
    <property type="entry name" value="Nucleotide_cyclase"/>
</dbReference>
<comment type="caution">
    <text evidence="6">The sequence shown here is derived from an EMBL/GenBank/DDBJ whole genome shotgun (WGS) entry which is preliminary data.</text>
</comment>
<dbReference type="Gene3D" id="3.20.20.450">
    <property type="entry name" value="EAL domain"/>
    <property type="match status" value="1"/>
</dbReference>
<dbReference type="Pfam" id="PF00990">
    <property type="entry name" value="GGDEF"/>
    <property type="match status" value="1"/>
</dbReference>
<evidence type="ECO:0000256" key="1">
    <source>
        <dbReference type="SAM" id="Coils"/>
    </source>
</evidence>
<dbReference type="PROSITE" id="PS50883">
    <property type="entry name" value="EAL"/>
    <property type="match status" value="1"/>
</dbReference>
<dbReference type="Gene3D" id="3.30.70.270">
    <property type="match status" value="1"/>
</dbReference>
<dbReference type="Pfam" id="PF00563">
    <property type="entry name" value="EAL"/>
    <property type="match status" value="1"/>
</dbReference>
<dbReference type="CDD" id="cd01948">
    <property type="entry name" value="EAL"/>
    <property type="match status" value="1"/>
</dbReference>
<dbReference type="PROSITE" id="PS50887">
    <property type="entry name" value="GGDEF"/>
    <property type="match status" value="1"/>
</dbReference>
<name>A0A7X0DLX5_NOVIT</name>
<feature type="domain" description="GGDEF" evidence="5">
    <location>
        <begin position="281"/>
        <end position="414"/>
    </location>
</feature>
<dbReference type="Gene3D" id="3.30.450.290">
    <property type="match status" value="1"/>
</dbReference>
<keyword evidence="2" id="KW-0472">Membrane</keyword>
<dbReference type="RefSeq" id="WP_260402416.1">
    <property type="nucleotide sequence ID" value="NZ_JACIIX010000006.1"/>
</dbReference>
<dbReference type="FunFam" id="3.30.70.270:FF:000001">
    <property type="entry name" value="Diguanylate cyclase domain protein"/>
    <property type="match status" value="1"/>
</dbReference>
<accession>A0A7X0DLX5</accession>
<dbReference type="CDD" id="cd01949">
    <property type="entry name" value="GGDEF"/>
    <property type="match status" value="1"/>
</dbReference>
<feature type="transmembrane region" description="Helical" evidence="2">
    <location>
        <begin position="164"/>
        <end position="186"/>
    </location>
</feature>
<evidence type="ECO:0000313" key="7">
    <source>
        <dbReference type="Proteomes" id="UP000544872"/>
    </source>
</evidence>
<evidence type="ECO:0000259" key="4">
    <source>
        <dbReference type="PROSITE" id="PS50885"/>
    </source>
</evidence>
<feature type="domain" description="EAL" evidence="3">
    <location>
        <begin position="423"/>
        <end position="662"/>
    </location>
</feature>
<dbReference type="InterPro" id="IPR050706">
    <property type="entry name" value="Cyclic-di-GMP_PDE-like"/>
</dbReference>
<dbReference type="NCBIfam" id="TIGR00254">
    <property type="entry name" value="GGDEF"/>
    <property type="match status" value="1"/>
</dbReference>
<dbReference type="Gene3D" id="6.10.340.10">
    <property type="match status" value="1"/>
</dbReference>
<dbReference type="Proteomes" id="UP000544872">
    <property type="component" value="Unassembled WGS sequence"/>
</dbReference>
<evidence type="ECO:0000256" key="2">
    <source>
        <dbReference type="SAM" id="Phobius"/>
    </source>
</evidence>
<gene>
    <name evidence="6" type="ORF">FHS48_001851</name>
</gene>
<sequence length="662" mass="74960">MLVVSGLAMALAISTVLLLSGVIERKAVEDLAREDARQTSELIFQSLYSAMRKGWDKAEIADIIQRLNETRPDATIRVFRGTPVIRQYGEITGEADIRMQDTMLRTALTTGEEQMRTELDSLRYLYPVRVKPECQQCHEAQVGDVNGVVDITFPVTNLKVSLGFVIQSVIVYFMVVIGAMCIALYFKLRYFVAFPIAEFVKIIDEIIRNTDLSRRVDAQGSHLREVRKLSEHFNRLLSTLQDYQDRLQNYSERDPLTGLYNRRKFDEFLNLEVERGRRHSRHFSLLLLDVDNFKTINDSYGHPVGDLALKELAAVLNRRLRRTDLIARLGGDEFAVLLSDTPVEAARVLAESLREDLTRSTIHLPVGNTRLHASMGVVSFPENGQDVERLSIAMDVAMYKAKRLGKNRVATLDSTEEDLVQDAFRQGRKVQRALDEDRVLPYFQPICGMKERDIFGYEVLARIREGDVILSAGQFIETAEELGLAQEIDKAVFLKALQKAATFPPGCKLFFNLSARTIGDTRWMRSLPDLIRAEGLAPSQVVLEITEREALPQFDTVIQLMEGLRAEGIAFALDDFGSGFSSFLYLKYLTVDYVKIEGSFVRHLATDPRDRIMVEHIHAMAREFGLRTVAEFVEDEASAEIIREIGVDFGQGYHLGHPQAEV</sequence>
<keyword evidence="2" id="KW-0812">Transmembrane</keyword>
<evidence type="ECO:0000259" key="5">
    <source>
        <dbReference type="PROSITE" id="PS50887"/>
    </source>
</evidence>
<dbReference type="GO" id="GO:0007165">
    <property type="term" value="P:signal transduction"/>
    <property type="evidence" value="ECO:0007669"/>
    <property type="project" value="InterPro"/>
</dbReference>
<dbReference type="PANTHER" id="PTHR33121:SF71">
    <property type="entry name" value="OXYGEN SENSOR PROTEIN DOSP"/>
    <property type="match status" value="1"/>
</dbReference>
<dbReference type="InterPro" id="IPR001633">
    <property type="entry name" value="EAL_dom"/>
</dbReference>
<evidence type="ECO:0000313" key="6">
    <source>
        <dbReference type="EMBL" id="MBB6210435.1"/>
    </source>
</evidence>
<dbReference type="GO" id="GO:0071111">
    <property type="term" value="F:cyclic-guanylate-specific phosphodiesterase activity"/>
    <property type="evidence" value="ECO:0007669"/>
    <property type="project" value="InterPro"/>
</dbReference>
<dbReference type="SMART" id="SM00052">
    <property type="entry name" value="EAL"/>
    <property type="match status" value="1"/>
</dbReference>
<dbReference type="InterPro" id="IPR035919">
    <property type="entry name" value="EAL_sf"/>
</dbReference>
<dbReference type="SMART" id="SM00267">
    <property type="entry name" value="GGDEF"/>
    <property type="match status" value="1"/>
</dbReference>
<proteinExistence type="predicted"/>
<dbReference type="PANTHER" id="PTHR33121">
    <property type="entry name" value="CYCLIC DI-GMP PHOSPHODIESTERASE PDEF"/>
    <property type="match status" value="1"/>
</dbReference>
<keyword evidence="2" id="KW-1133">Transmembrane helix</keyword>
<keyword evidence="7" id="KW-1185">Reference proteome</keyword>
<dbReference type="PROSITE" id="PS50885">
    <property type="entry name" value="HAMP"/>
    <property type="match status" value="1"/>
</dbReference>
<dbReference type="GO" id="GO:0016020">
    <property type="term" value="C:membrane"/>
    <property type="evidence" value="ECO:0007669"/>
    <property type="project" value="InterPro"/>
</dbReference>
<dbReference type="SUPFAM" id="SSF141868">
    <property type="entry name" value="EAL domain-like"/>
    <property type="match status" value="1"/>
</dbReference>
<evidence type="ECO:0000259" key="3">
    <source>
        <dbReference type="PROSITE" id="PS50883"/>
    </source>
</evidence>
<dbReference type="SUPFAM" id="SSF55073">
    <property type="entry name" value="Nucleotide cyclase"/>
    <property type="match status" value="1"/>
</dbReference>
<keyword evidence="1" id="KW-0175">Coiled coil</keyword>
<dbReference type="InterPro" id="IPR043128">
    <property type="entry name" value="Rev_trsase/Diguanyl_cyclase"/>
</dbReference>